<proteinExistence type="predicted"/>
<evidence type="ECO:0000313" key="1">
    <source>
        <dbReference type="EMBL" id="RIB26221.1"/>
    </source>
</evidence>
<accession>A0A397VWM8</accession>
<dbReference type="AlphaFoldDB" id="A0A397VWM8"/>
<name>A0A397VWM8_9GLOM</name>
<evidence type="ECO:0000313" key="2">
    <source>
        <dbReference type="Proteomes" id="UP000266673"/>
    </source>
</evidence>
<gene>
    <name evidence="1" type="ORF">C2G38_304894</name>
</gene>
<reference evidence="1 2" key="1">
    <citation type="submission" date="2018-06" db="EMBL/GenBank/DDBJ databases">
        <title>Comparative genomics reveals the genomic features of Rhizophagus irregularis, R. cerebriforme, R. diaphanum and Gigaspora rosea, and their symbiotic lifestyle signature.</title>
        <authorList>
            <person name="Morin E."/>
            <person name="San Clemente H."/>
            <person name="Chen E.C.H."/>
            <person name="De La Providencia I."/>
            <person name="Hainaut M."/>
            <person name="Kuo A."/>
            <person name="Kohler A."/>
            <person name="Murat C."/>
            <person name="Tang N."/>
            <person name="Roy S."/>
            <person name="Loubradou J."/>
            <person name="Henrissat B."/>
            <person name="Grigoriev I.V."/>
            <person name="Corradi N."/>
            <person name="Roux C."/>
            <person name="Martin F.M."/>
        </authorList>
    </citation>
    <scope>NUCLEOTIDE SEQUENCE [LARGE SCALE GENOMIC DNA]</scope>
    <source>
        <strain evidence="1 2">DAOM 194757</strain>
    </source>
</reference>
<dbReference type="Proteomes" id="UP000266673">
    <property type="component" value="Unassembled WGS sequence"/>
</dbReference>
<keyword evidence="2" id="KW-1185">Reference proteome</keyword>
<dbReference type="EMBL" id="QKWP01000143">
    <property type="protein sequence ID" value="RIB26221.1"/>
    <property type="molecule type" value="Genomic_DNA"/>
</dbReference>
<protein>
    <submittedName>
        <fullName evidence="1">Uncharacterized protein</fullName>
    </submittedName>
</protein>
<organism evidence="1 2">
    <name type="scientific">Gigaspora rosea</name>
    <dbReference type="NCBI Taxonomy" id="44941"/>
    <lineage>
        <taxon>Eukaryota</taxon>
        <taxon>Fungi</taxon>
        <taxon>Fungi incertae sedis</taxon>
        <taxon>Mucoromycota</taxon>
        <taxon>Glomeromycotina</taxon>
        <taxon>Glomeromycetes</taxon>
        <taxon>Diversisporales</taxon>
        <taxon>Gigasporaceae</taxon>
        <taxon>Gigaspora</taxon>
    </lineage>
</organism>
<sequence length="64" mass="7444">MELKFFETLSNNYLELLDDKEEFNIVINVGESPKAKNISSTFSNFKIQIFIFSGKDENNTKHLI</sequence>
<comment type="caution">
    <text evidence="1">The sequence shown here is derived from an EMBL/GenBank/DDBJ whole genome shotgun (WGS) entry which is preliminary data.</text>
</comment>
<dbReference type="OrthoDB" id="2311693at2759"/>